<dbReference type="PANTHER" id="PTHR12236">
    <property type="entry name" value="STRUCTURAL CONTITUENT OF CUTICLE"/>
    <property type="match status" value="1"/>
</dbReference>
<accession>A0A6J2X9L9</accession>
<evidence type="ECO:0000313" key="4">
    <source>
        <dbReference type="Proteomes" id="UP000504635"/>
    </source>
</evidence>
<feature type="chain" id="PRO_5026823912" evidence="3">
    <location>
        <begin position="18"/>
        <end position="295"/>
    </location>
</feature>
<dbReference type="PROSITE" id="PS51155">
    <property type="entry name" value="CHIT_BIND_RR_2"/>
    <property type="match status" value="2"/>
</dbReference>
<dbReference type="Pfam" id="PF00379">
    <property type="entry name" value="Chitin_bind_4"/>
    <property type="match status" value="2"/>
</dbReference>
<dbReference type="InParanoid" id="A0A6J2X9L9"/>
<dbReference type="FunCoup" id="A0A6J2X9L9">
    <property type="interactions" value="25"/>
</dbReference>
<dbReference type="InterPro" id="IPR051217">
    <property type="entry name" value="Insect_Cuticle_Struc_Prot"/>
</dbReference>
<sequence length="295" mass="32425">MFAQIVALTILFACVSAGYIGYGGHEEQLVYTAPVVKPEVDYYAHPKYEFKYGVEDFHTGDYKTQEESRDGDVVKGSYTVAEPDGTLRTVHYTADHHNGFNAIVTKTGKAVHPSHYNTYDEHYYSNRYHSINIMFSKILSVAALVAVAQAGLLEYPHGHASSYSSIAAAPVYSHAAPVYSHAAPVYSHAAPAYAHGHESVDYFAHPKYEYNYGVQDPHTGDHKTQHEVRDGDVVKGSYSVAEPDGTLRTVHYTADDHNGFNAVVEKSGHPVHPAPAKVAYAVPAAYAAPAHYYHH</sequence>
<keyword evidence="4" id="KW-1185">Reference proteome</keyword>
<reference evidence="5" key="1">
    <citation type="submission" date="2025-08" db="UniProtKB">
        <authorList>
            <consortium name="RefSeq"/>
        </authorList>
    </citation>
    <scope>IDENTIFICATION</scope>
    <source>
        <tissue evidence="5">Gonads</tissue>
    </source>
</reference>
<evidence type="ECO:0000256" key="2">
    <source>
        <dbReference type="PROSITE-ProRule" id="PRU00497"/>
    </source>
</evidence>
<dbReference type="GO" id="GO:0042302">
    <property type="term" value="F:structural constituent of cuticle"/>
    <property type="evidence" value="ECO:0007669"/>
    <property type="project" value="UniProtKB-UniRule"/>
</dbReference>
<dbReference type="RefSeq" id="XP_030747917.1">
    <property type="nucleotide sequence ID" value="XM_030892057.1"/>
</dbReference>
<evidence type="ECO:0000256" key="3">
    <source>
        <dbReference type="SAM" id="SignalP"/>
    </source>
</evidence>
<dbReference type="InterPro" id="IPR000618">
    <property type="entry name" value="Insect_cuticle"/>
</dbReference>
<dbReference type="AlphaFoldDB" id="A0A6J2X9L9"/>
<dbReference type="PANTHER" id="PTHR12236:SF76">
    <property type="entry name" value="ADULT-SPECIFIC CUTICULAR PROTEIN ACP-20-LIKE PROTEIN"/>
    <property type="match status" value="1"/>
</dbReference>
<dbReference type="Proteomes" id="UP000504635">
    <property type="component" value="Unplaced"/>
</dbReference>
<dbReference type="OrthoDB" id="8192957at2759"/>
<evidence type="ECO:0000313" key="5">
    <source>
        <dbReference type="RefSeq" id="XP_030747917.1"/>
    </source>
</evidence>
<feature type="signal peptide" evidence="3">
    <location>
        <begin position="1"/>
        <end position="17"/>
    </location>
</feature>
<dbReference type="InterPro" id="IPR031311">
    <property type="entry name" value="CHIT_BIND_RR_consensus"/>
</dbReference>
<protein>
    <submittedName>
        <fullName evidence="5">Cuticle protein-like</fullName>
    </submittedName>
</protein>
<proteinExistence type="predicted"/>
<name>A0A6J2X9L9_SITOR</name>
<dbReference type="GO" id="GO:0005615">
    <property type="term" value="C:extracellular space"/>
    <property type="evidence" value="ECO:0007669"/>
    <property type="project" value="TreeGrafter"/>
</dbReference>
<dbReference type="PROSITE" id="PS00233">
    <property type="entry name" value="CHIT_BIND_RR_1"/>
    <property type="match status" value="2"/>
</dbReference>
<keyword evidence="1 2" id="KW-0193">Cuticle</keyword>
<dbReference type="GO" id="GO:0031012">
    <property type="term" value="C:extracellular matrix"/>
    <property type="evidence" value="ECO:0007669"/>
    <property type="project" value="TreeGrafter"/>
</dbReference>
<dbReference type="PRINTS" id="PR00947">
    <property type="entry name" value="CUTICLE"/>
</dbReference>
<evidence type="ECO:0000256" key="1">
    <source>
        <dbReference type="ARBA" id="ARBA00022460"/>
    </source>
</evidence>
<dbReference type="GeneID" id="115876321"/>
<gene>
    <name evidence="5" type="primary">LOC115876321</name>
</gene>
<organism evidence="4 5">
    <name type="scientific">Sitophilus oryzae</name>
    <name type="common">Rice weevil</name>
    <name type="synonym">Curculio oryzae</name>
    <dbReference type="NCBI Taxonomy" id="7048"/>
    <lineage>
        <taxon>Eukaryota</taxon>
        <taxon>Metazoa</taxon>
        <taxon>Ecdysozoa</taxon>
        <taxon>Arthropoda</taxon>
        <taxon>Hexapoda</taxon>
        <taxon>Insecta</taxon>
        <taxon>Pterygota</taxon>
        <taxon>Neoptera</taxon>
        <taxon>Endopterygota</taxon>
        <taxon>Coleoptera</taxon>
        <taxon>Polyphaga</taxon>
        <taxon>Cucujiformia</taxon>
        <taxon>Curculionidae</taxon>
        <taxon>Dryophthorinae</taxon>
        <taxon>Sitophilus</taxon>
    </lineage>
</organism>
<keyword evidence="3" id="KW-0732">Signal</keyword>
<dbReference type="KEGG" id="soy:115876321"/>